<comment type="subcellular location">
    <subcellularLocation>
        <location evidence="1 8">Cell membrane</location>
        <topology evidence="1 8">Multi-pass membrane protein</topology>
    </subcellularLocation>
</comment>
<evidence type="ECO:0000256" key="3">
    <source>
        <dbReference type="ARBA" id="ARBA00022448"/>
    </source>
</evidence>
<proteinExistence type="inferred from homology"/>
<dbReference type="PANTHER" id="PTHR30269:SF37">
    <property type="entry name" value="MEMBRANE TRANSPORTER PROTEIN"/>
    <property type="match status" value="1"/>
</dbReference>
<dbReference type="AlphaFoldDB" id="Q2IS11"/>
<accession>Q2IS11</accession>
<dbReference type="eggNOG" id="COG0730">
    <property type="taxonomic scope" value="Bacteria"/>
</dbReference>
<evidence type="ECO:0000256" key="6">
    <source>
        <dbReference type="ARBA" id="ARBA00022989"/>
    </source>
</evidence>
<evidence type="ECO:0000256" key="2">
    <source>
        <dbReference type="ARBA" id="ARBA00009142"/>
    </source>
</evidence>
<evidence type="ECO:0000256" key="4">
    <source>
        <dbReference type="ARBA" id="ARBA00022475"/>
    </source>
</evidence>
<keyword evidence="4 8" id="KW-1003">Cell membrane</keyword>
<feature type="transmembrane region" description="Helical" evidence="8">
    <location>
        <begin position="217"/>
        <end position="240"/>
    </location>
</feature>
<dbReference type="Pfam" id="PF01925">
    <property type="entry name" value="TauE"/>
    <property type="match status" value="1"/>
</dbReference>
<dbReference type="Proteomes" id="UP000008809">
    <property type="component" value="Chromosome"/>
</dbReference>
<protein>
    <recommendedName>
        <fullName evidence="8">Probable membrane transporter protein</fullName>
    </recommendedName>
</protein>
<keyword evidence="6 8" id="KW-1133">Transmembrane helix</keyword>
<dbReference type="GO" id="GO:0005886">
    <property type="term" value="C:plasma membrane"/>
    <property type="evidence" value="ECO:0007669"/>
    <property type="project" value="UniProtKB-SubCell"/>
</dbReference>
<dbReference type="PANTHER" id="PTHR30269">
    <property type="entry name" value="TRANSMEMBRANE PROTEIN YFCA"/>
    <property type="match status" value="1"/>
</dbReference>
<evidence type="ECO:0000256" key="7">
    <source>
        <dbReference type="ARBA" id="ARBA00023136"/>
    </source>
</evidence>
<keyword evidence="10" id="KW-1185">Reference proteome</keyword>
<comment type="similarity">
    <text evidence="2 8">Belongs to the 4-toluene sulfonate uptake permease (TSUP) (TC 2.A.102) family.</text>
</comment>
<keyword evidence="7 8" id="KW-0472">Membrane</keyword>
<keyword evidence="5 8" id="KW-0812">Transmembrane</keyword>
<gene>
    <name evidence="9" type="ordered locus">RPB_4312</name>
</gene>
<dbReference type="KEGG" id="rpb:RPB_4312"/>
<sequence>MHRRRQPVAAAGRSVPHPRVPLSSIILDPWFYVAAVPAVLLLGLAKGGFSGIGIAATPLLALFLPPLEAAALLLPVLISQDMISLYVYRRHWDARSLKIMLPGALAGMGLAWWTASIVSDDVVRLIVGGVGVAFVLNVWLRPQLSPAKGSTAAGVFWGGVSGFTSFMTQGGGPPYQVYMLPQQLPKLVLVGTTTIFFAILNVLKIGPYILLGQFNTANLATSIALLPLAAAANLAGIWLIRRMPTALFYRIAYVLLFVVSLALVLQGLANILRGAN</sequence>
<feature type="transmembrane region" description="Helical" evidence="8">
    <location>
        <begin position="99"/>
        <end position="116"/>
    </location>
</feature>
<evidence type="ECO:0000256" key="5">
    <source>
        <dbReference type="ARBA" id="ARBA00022692"/>
    </source>
</evidence>
<reference evidence="9 10" key="1">
    <citation type="submission" date="2006-01" db="EMBL/GenBank/DDBJ databases">
        <title>Complete sequence of Rhodopseudomonas palustris HaA2.</title>
        <authorList>
            <consortium name="US DOE Joint Genome Institute"/>
            <person name="Copeland A."/>
            <person name="Lucas S."/>
            <person name="Lapidus A."/>
            <person name="Barry K."/>
            <person name="Detter J.C."/>
            <person name="Glavina T."/>
            <person name="Hammon N."/>
            <person name="Israni S."/>
            <person name="Pitluck S."/>
            <person name="Chain P."/>
            <person name="Malfatti S."/>
            <person name="Shin M."/>
            <person name="Vergez L."/>
            <person name="Schmutz J."/>
            <person name="Larimer F."/>
            <person name="Land M."/>
            <person name="Hauser L."/>
            <person name="Pelletier D.A."/>
            <person name="Kyrpides N."/>
            <person name="Anderson I."/>
            <person name="Oda Y."/>
            <person name="Harwood C.S."/>
            <person name="Richardson P."/>
        </authorList>
    </citation>
    <scope>NUCLEOTIDE SEQUENCE [LARGE SCALE GENOMIC DNA]</scope>
    <source>
        <strain evidence="9 10">HaA2</strain>
    </source>
</reference>
<organism evidence="9 10">
    <name type="scientific">Rhodopseudomonas palustris (strain HaA2)</name>
    <dbReference type="NCBI Taxonomy" id="316058"/>
    <lineage>
        <taxon>Bacteria</taxon>
        <taxon>Pseudomonadati</taxon>
        <taxon>Pseudomonadota</taxon>
        <taxon>Alphaproteobacteria</taxon>
        <taxon>Hyphomicrobiales</taxon>
        <taxon>Nitrobacteraceae</taxon>
        <taxon>Rhodopseudomonas</taxon>
    </lineage>
</organism>
<keyword evidence="3" id="KW-0813">Transport</keyword>
<feature type="transmembrane region" description="Helical" evidence="8">
    <location>
        <begin position="20"/>
        <end position="45"/>
    </location>
</feature>
<evidence type="ECO:0000313" key="10">
    <source>
        <dbReference type="Proteomes" id="UP000008809"/>
    </source>
</evidence>
<evidence type="ECO:0000256" key="8">
    <source>
        <dbReference type="RuleBase" id="RU363041"/>
    </source>
</evidence>
<name>Q2IS11_RHOP2</name>
<dbReference type="InterPro" id="IPR052017">
    <property type="entry name" value="TSUP"/>
</dbReference>
<feature type="transmembrane region" description="Helical" evidence="8">
    <location>
        <begin position="247"/>
        <end position="269"/>
    </location>
</feature>
<dbReference type="EMBL" id="CP000250">
    <property type="protein sequence ID" value="ABD08999.1"/>
    <property type="molecule type" value="Genomic_DNA"/>
</dbReference>
<feature type="transmembrane region" description="Helical" evidence="8">
    <location>
        <begin position="51"/>
        <end position="78"/>
    </location>
</feature>
<dbReference type="HOGENOM" id="CLU_054750_0_1_5"/>
<dbReference type="InterPro" id="IPR002781">
    <property type="entry name" value="TM_pro_TauE-like"/>
</dbReference>
<evidence type="ECO:0000256" key="1">
    <source>
        <dbReference type="ARBA" id="ARBA00004651"/>
    </source>
</evidence>
<feature type="transmembrane region" description="Helical" evidence="8">
    <location>
        <begin position="187"/>
        <end position="211"/>
    </location>
</feature>
<evidence type="ECO:0000313" key="9">
    <source>
        <dbReference type="EMBL" id="ABD08999.1"/>
    </source>
</evidence>
<feature type="transmembrane region" description="Helical" evidence="8">
    <location>
        <begin position="122"/>
        <end position="140"/>
    </location>
</feature>